<name>A0A6A6YIP2_9PEZI</name>
<reference evidence="1 3" key="1">
    <citation type="journal article" date="2020" name="Stud. Mycol.">
        <title>101 Dothideomycetes genomes: a test case for predicting lifestyles and emergence of pathogens.</title>
        <authorList>
            <person name="Haridas S."/>
            <person name="Albert R."/>
            <person name="Binder M."/>
            <person name="Bloem J."/>
            <person name="Labutti K."/>
            <person name="Salamov A."/>
            <person name="Andreopoulos B."/>
            <person name="Baker S."/>
            <person name="Barry K."/>
            <person name="Bills G."/>
            <person name="Bluhm B."/>
            <person name="Cannon C."/>
            <person name="Castanera R."/>
            <person name="Culley D."/>
            <person name="Daum C."/>
            <person name="Ezra D."/>
            <person name="Gonzalez J."/>
            <person name="Henrissat B."/>
            <person name="Kuo A."/>
            <person name="Liang C."/>
            <person name="Lipzen A."/>
            <person name="Lutzoni F."/>
            <person name="Magnuson J."/>
            <person name="Mondo S."/>
            <person name="Nolan M."/>
            <person name="Ohm R."/>
            <person name="Pangilinan J."/>
            <person name="Park H.-J."/>
            <person name="Ramirez L."/>
            <person name="Alfaro M."/>
            <person name="Sun H."/>
            <person name="Tritt A."/>
            <person name="Yoshinaga Y."/>
            <person name="Zwiers L.-H."/>
            <person name="Turgeon B."/>
            <person name="Goodwin S."/>
            <person name="Spatafora J."/>
            <person name="Crous P."/>
            <person name="Grigoriev I."/>
        </authorList>
    </citation>
    <scope>NUCLEOTIDE SEQUENCE</scope>
    <source>
        <strain evidence="1 3">CBS 304.34</strain>
    </source>
</reference>
<evidence type="ECO:0000313" key="2">
    <source>
        <dbReference type="Proteomes" id="UP000504636"/>
    </source>
</evidence>
<gene>
    <name evidence="1 3" type="ORF">BDZ99DRAFT_66084</name>
</gene>
<dbReference type="AlphaFoldDB" id="A0A6A6YIP2"/>
<dbReference type="Proteomes" id="UP000504636">
    <property type="component" value="Unplaced"/>
</dbReference>
<reference evidence="3" key="3">
    <citation type="submission" date="2025-04" db="UniProtKB">
        <authorList>
            <consortium name="RefSeq"/>
        </authorList>
    </citation>
    <scope>IDENTIFICATION</scope>
    <source>
        <strain evidence="3">CBS 304.34</strain>
    </source>
</reference>
<accession>A0A6A6YIP2</accession>
<dbReference type="EMBL" id="MU003704">
    <property type="protein sequence ID" value="KAF2807797.1"/>
    <property type="molecule type" value="Genomic_DNA"/>
</dbReference>
<protein>
    <submittedName>
        <fullName evidence="1 3">Uncharacterized protein</fullName>
    </submittedName>
</protein>
<evidence type="ECO:0000313" key="3">
    <source>
        <dbReference type="RefSeq" id="XP_033574761.1"/>
    </source>
</evidence>
<organism evidence="1">
    <name type="scientific">Mytilinidion resinicola</name>
    <dbReference type="NCBI Taxonomy" id="574789"/>
    <lineage>
        <taxon>Eukaryota</taxon>
        <taxon>Fungi</taxon>
        <taxon>Dikarya</taxon>
        <taxon>Ascomycota</taxon>
        <taxon>Pezizomycotina</taxon>
        <taxon>Dothideomycetes</taxon>
        <taxon>Pleosporomycetidae</taxon>
        <taxon>Mytilinidiales</taxon>
        <taxon>Mytilinidiaceae</taxon>
        <taxon>Mytilinidion</taxon>
    </lineage>
</organism>
<keyword evidence="2" id="KW-1185">Reference proteome</keyword>
<dbReference type="GeneID" id="54469698"/>
<reference evidence="3" key="2">
    <citation type="submission" date="2020-04" db="EMBL/GenBank/DDBJ databases">
        <authorList>
            <consortium name="NCBI Genome Project"/>
        </authorList>
    </citation>
    <scope>NUCLEOTIDE SEQUENCE</scope>
    <source>
        <strain evidence="3">CBS 304.34</strain>
    </source>
</reference>
<dbReference type="RefSeq" id="XP_033574761.1">
    <property type="nucleotide sequence ID" value="XM_033728805.1"/>
</dbReference>
<evidence type="ECO:0000313" key="1">
    <source>
        <dbReference type="EMBL" id="KAF2807797.1"/>
    </source>
</evidence>
<proteinExistence type="predicted"/>
<sequence length="107" mass="11888">MTRKTLRSSALPRKRFPCPSHSGVSSVSLTITCMPPCTVTTFFLVIECRKSLETEDPRSCSHGLVPRTVHDPNRPHSCPKVSMTSTTFNYLDRELNFSEASGLSKIS</sequence>